<dbReference type="PROSITE" id="PS51228">
    <property type="entry name" value="ACB_2"/>
    <property type="match status" value="1"/>
</dbReference>
<evidence type="ECO:0000256" key="3">
    <source>
        <dbReference type="SAM" id="MobiDB-lite"/>
    </source>
</evidence>
<protein>
    <submittedName>
        <fullName evidence="7">Ribonuclease P/MRP protein subunit POP5</fullName>
    </submittedName>
</protein>
<dbReference type="GO" id="GO:0006631">
    <property type="term" value="P:fatty acid metabolic process"/>
    <property type="evidence" value="ECO:0007669"/>
    <property type="project" value="TreeGrafter"/>
</dbReference>
<evidence type="ECO:0000313" key="6">
    <source>
        <dbReference type="Proteomes" id="UP000887569"/>
    </source>
</evidence>
<organism evidence="6 7">
    <name type="scientific">Parascaris univalens</name>
    <name type="common">Nematode worm</name>
    <dbReference type="NCBI Taxonomy" id="6257"/>
    <lineage>
        <taxon>Eukaryota</taxon>
        <taxon>Metazoa</taxon>
        <taxon>Ecdysozoa</taxon>
        <taxon>Nematoda</taxon>
        <taxon>Chromadorea</taxon>
        <taxon>Rhabditida</taxon>
        <taxon>Spirurina</taxon>
        <taxon>Ascaridomorpha</taxon>
        <taxon>Ascaridoidea</taxon>
        <taxon>Ascarididae</taxon>
        <taxon>Parascaris</taxon>
    </lineage>
</organism>
<dbReference type="GO" id="GO:0005737">
    <property type="term" value="C:cytoplasm"/>
    <property type="evidence" value="ECO:0007669"/>
    <property type="project" value="TreeGrafter"/>
</dbReference>
<dbReference type="InterPro" id="IPR014352">
    <property type="entry name" value="FERM/acyl-CoA-bd_prot_sf"/>
</dbReference>
<comment type="function">
    <text evidence="2">Binds medium- and long-chain acyl-CoA esters with very high affinity and may function as an intracellular carrier of acyl-CoA esters.</text>
</comment>
<dbReference type="Gene3D" id="1.20.80.10">
    <property type="match status" value="1"/>
</dbReference>
<dbReference type="FunFam" id="1.20.80.10:FF:000010">
    <property type="entry name" value="Acyl-CoA-binding domain-containing protein 5"/>
    <property type="match status" value="1"/>
</dbReference>
<dbReference type="InterPro" id="IPR035984">
    <property type="entry name" value="Acyl-CoA-binding_sf"/>
</dbReference>
<evidence type="ECO:0000256" key="2">
    <source>
        <dbReference type="ARBA" id="ARBA00059808"/>
    </source>
</evidence>
<feature type="region of interest" description="Disordered" evidence="3">
    <location>
        <begin position="235"/>
        <end position="255"/>
    </location>
</feature>
<keyword evidence="4" id="KW-0812">Transmembrane</keyword>
<evidence type="ECO:0000313" key="7">
    <source>
        <dbReference type="WBParaSite" id="PgR019_g145_t06"/>
    </source>
</evidence>
<keyword evidence="1" id="KW-0446">Lipid-binding</keyword>
<dbReference type="SUPFAM" id="SSF47027">
    <property type="entry name" value="Acyl-CoA binding protein"/>
    <property type="match status" value="1"/>
</dbReference>
<dbReference type="PANTHER" id="PTHR23310:SF127">
    <property type="entry name" value="ACB DOMAIN-CONTAINING PROTEIN"/>
    <property type="match status" value="1"/>
</dbReference>
<feature type="compositionally biased region" description="Low complexity" evidence="3">
    <location>
        <begin position="235"/>
        <end position="247"/>
    </location>
</feature>
<dbReference type="WBParaSite" id="PgR019_g145_t06">
    <property type="protein sequence ID" value="PgR019_g145_t06"/>
    <property type="gene ID" value="PgR019_g145"/>
</dbReference>
<dbReference type="Pfam" id="PF00887">
    <property type="entry name" value="ACBP"/>
    <property type="match status" value="1"/>
</dbReference>
<dbReference type="InterPro" id="IPR000582">
    <property type="entry name" value="Acyl-CoA-binding_protein"/>
</dbReference>
<accession>A0A915AY91</accession>
<dbReference type="AlphaFoldDB" id="A0A915AY91"/>
<keyword evidence="4" id="KW-1133">Transmembrane helix</keyword>
<feature type="transmembrane region" description="Helical" evidence="4">
    <location>
        <begin position="311"/>
        <end position="333"/>
    </location>
</feature>
<dbReference type="GO" id="GO:0019915">
    <property type="term" value="P:lipid storage"/>
    <property type="evidence" value="ECO:0007669"/>
    <property type="project" value="UniProtKB-ARBA"/>
</dbReference>
<feature type="domain" description="ACB" evidence="5">
    <location>
        <begin position="27"/>
        <end position="116"/>
    </location>
</feature>
<proteinExistence type="predicted"/>
<keyword evidence="4" id="KW-0472">Membrane</keyword>
<dbReference type="PANTHER" id="PTHR23310">
    <property type="entry name" value="ACYL-COA-BINDING PROTEIN, ACBP"/>
    <property type="match status" value="1"/>
</dbReference>
<evidence type="ECO:0000256" key="4">
    <source>
        <dbReference type="SAM" id="Phobius"/>
    </source>
</evidence>
<evidence type="ECO:0000259" key="5">
    <source>
        <dbReference type="PROSITE" id="PS51228"/>
    </source>
</evidence>
<dbReference type="PRINTS" id="PR00689">
    <property type="entry name" value="ACOABINDINGP"/>
</dbReference>
<name>A0A915AY91_PARUN</name>
<keyword evidence="6" id="KW-1185">Reference proteome</keyword>
<evidence type="ECO:0000256" key="1">
    <source>
        <dbReference type="ARBA" id="ARBA00023121"/>
    </source>
</evidence>
<dbReference type="Proteomes" id="UP000887569">
    <property type="component" value="Unplaced"/>
</dbReference>
<reference evidence="7" key="1">
    <citation type="submission" date="2022-11" db="UniProtKB">
        <authorList>
            <consortium name="WormBaseParasite"/>
        </authorList>
    </citation>
    <scope>IDENTIFICATION</scope>
</reference>
<sequence>MGERKRMGHFRVALCARMARDDERVAINESFESAVSIIQSLPKEGPVKITRDQKLRFYSLFKQATIGACNVSRPSFWNVIDVYKWDAWNSLGSMESDEAKTKYVETFREFVDDVMNKYNFIPWLKANDDFCENVLRPKFYILGYDWKLIEEEDGERLVDIGTGISKVPNVALSEAVNVAEDKQKSGVTLASEGADDVPMRERKPSLVCYSDDDYTDAKDDHEHFHLLPAAVEKSSLSESCSSSTSGSRPPDMMEPKISGSMVREAVIRKADLQISSLATHFNNVLRMLSSQHKLLISIIHRLSPQSEGIFLSWRTFIFLFLWPVLVNIIMRYFGFWKKL</sequence>
<dbReference type="GO" id="GO:0000062">
    <property type="term" value="F:fatty-acyl-CoA binding"/>
    <property type="evidence" value="ECO:0007669"/>
    <property type="project" value="InterPro"/>
</dbReference>